<feature type="region of interest" description="Disordered" evidence="1">
    <location>
        <begin position="1"/>
        <end position="23"/>
    </location>
</feature>
<feature type="compositionally biased region" description="Basic and acidic residues" evidence="1">
    <location>
        <begin position="1"/>
        <end position="16"/>
    </location>
</feature>
<accession>A0AAN6PWF6</accession>
<evidence type="ECO:0000256" key="1">
    <source>
        <dbReference type="SAM" id="MobiDB-lite"/>
    </source>
</evidence>
<sequence>MKNRDQNSHHRSDANTRRAFGAHGLRRHGLLGQAGPGRQRHISARLWSSPILDETKLPWPWNPIDTLKSGEVVANTSADSTSTERLGQGPGLSSQALATTHAATVTEMPPWSKYRRRRASFQRGLQKGRVDGRFARHRASSLGSYAAWPRLSPGPKARVRARHWLPHRSLRLKSSHTQESIPRDPGWTA</sequence>
<dbReference type="Proteomes" id="UP001305647">
    <property type="component" value="Unassembled WGS sequence"/>
</dbReference>
<evidence type="ECO:0000313" key="3">
    <source>
        <dbReference type="Proteomes" id="UP001305647"/>
    </source>
</evidence>
<dbReference type="EMBL" id="MU863651">
    <property type="protein sequence ID" value="KAK4099227.1"/>
    <property type="molecule type" value="Genomic_DNA"/>
</dbReference>
<reference evidence="2" key="2">
    <citation type="submission" date="2023-05" db="EMBL/GenBank/DDBJ databases">
        <authorList>
            <consortium name="Lawrence Berkeley National Laboratory"/>
            <person name="Steindorff A."/>
            <person name="Hensen N."/>
            <person name="Bonometti L."/>
            <person name="Westerberg I."/>
            <person name="Brannstrom I.O."/>
            <person name="Guillou S."/>
            <person name="Cros-Aarteil S."/>
            <person name="Calhoun S."/>
            <person name="Haridas S."/>
            <person name="Kuo A."/>
            <person name="Mondo S."/>
            <person name="Pangilinan J."/>
            <person name="Riley R."/>
            <person name="Labutti K."/>
            <person name="Andreopoulos B."/>
            <person name="Lipzen A."/>
            <person name="Chen C."/>
            <person name="Yanf M."/>
            <person name="Daum C."/>
            <person name="Ng V."/>
            <person name="Clum A."/>
            <person name="Ohm R."/>
            <person name="Martin F."/>
            <person name="Silar P."/>
            <person name="Natvig D."/>
            <person name="Lalanne C."/>
            <person name="Gautier V."/>
            <person name="Ament-Velasquez S.L."/>
            <person name="Kruys A."/>
            <person name="Hutchinson M.I."/>
            <person name="Powell A.J."/>
            <person name="Barry K."/>
            <person name="Miller A.N."/>
            <person name="Grigoriev I.V."/>
            <person name="Debuchy R."/>
            <person name="Gladieux P."/>
            <person name="Thoren M.H."/>
            <person name="Johannesson H."/>
        </authorList>
    </citation>
    <scope>NUCLEOTIDE SEQUENCE</scope>
    <source>
        <strain evidence="2">CBS 757.83</strain>
    </source>
</reference>
<proteinExistence type="predicted"/>
<comment type="caution">
    <text evidence="2">The sequence shown here is derived from an EMBL/GenBank/DDBJ whole genome shotgun (WGS) entry which is preliminary data.</text>
</comment>
<name>A0AAN6PWF6_9PEZI</name>
<dbReference type="AlphaFoldDB" id="A0AAN6PWF6"/>
<organism evidence="2 3">
    <name type="scientific">Parathielavia hyrcaniae</name>
    <dbReference type="NCBI Taxonomy" id="113614"/>
    <lineage>
        <taxon>Eukaryota</taxon>
        <taxon>Fungi</taxon>
        <taxon>Dikarya</taxon>
        <taxon>Ascomycota</taxon>
        <taxon>Pezizomycotina</taxon>
        <taxon>Sordariomycetes</taxon>
        <taxon>Sordariomycetidae</taxon>
        <taxon>Sordariales</taxon>
        <taxon>Chaetomiaceae</taxon>
        <taxon>Parathielavia</taxon>
    </lineage>
</organism>
<evidence type="ECO:0000313" key="2">
    <source>
        <dbReference type="EMBL" id="KAK4099227.1"/>
    </source>
</evidence>
<reference evidence="2" key="1">
    <citation type="journal article" date="2023" name="Mol. Phylogenet. Evol.">
        <title>Genome-scale phylogeny and comparative genomics of the fungal order Sordariales.</title>
        <authorList>
            <person name="Hensen N."/>
            <person name="Bonometti L."/>
            <person name="Westerberg I."/>
            <person name="Brannstrom I.O."/>
            <person name="Guillou S."/>
            <person name="Cros-Aarteil S."/>
            <person name="Calhoun S."/>
            <person name="Haridas S."/>
            <person name="Kuo A."/>
            <person name="Mondo S."/>
            <person name="Pangilinan J."/>
            <person name="Riley R."/>
            <person name="LaButti K."/>
            <person name="Andreopoulos B."/>
            <person name="Lipzen A."/>
            <person name="Chen C."/>
            <person name="Yan M."/>
            <person name="Daum C."/>
            <person name="Ng V."/>
            <person name="Clum A."/>
            <person name="Steindorff A."/>
            <person name="Ohm R.A."/>
            <person name="Martin F."/>
            <person name="Silar P."/>
            <person name="Natvig D.O."/>
            <person name="Lalanne C."/>
            <person name="Gautier V."/>
            <person name="Ament-Velasquez S.L."/>
            <person name="Kruys A."/>
            <person name="Hutchinson M.I."/>
            <person name="Powell A.J."/>
            <person name="Barry K."/>
            <person name="Miller A.N."/>
            <person name="Grigoriev I.V."/>
            <person name="Debuchy R."/>
            <person name="Gladieux P."/>
            <person name="Hiltunen Thoren M."/>
            <person name="Johannesson H."/>
        </authorList>
    </citation>
    <scope>NUCLEOTIDE SEQUENCE</scope>
    <source>
        <strain evidence="2">CBS 757.83</strain>
    </source>
</reference>
<feature type="region of interest" description="Disordered" evidence="1">
    <location>
        <begin position="170"/>
        <end position="189"/>
    </location>
</feature>
<protein>
    <submittedName>
        <fullName evidence="2">Uncharacterized protein</fullName>
    </submittedName>
</protein>
<keyword evidence="3" id="KW-1185">Reference proteome</keyword>
<gene>
    <name evidence="2" type="ORF">N658DRAFT_171623</name>
</gene>